<reference evidence="3" key="2">
    <citation type="submission" date="2019-09" db="UniProtKB">
        <authorList>
            <consortium name="WormBaseParasite"/>
        </authorList>
    </citation>
    <scope>IDENTIFICATION</scope>
</reference>
<accession>A0A3P8CWV0</accession>
<evidence type="ECO:0000313" key="1">
    <source>
        <dbReference type="EMBL" id="VDO92488.1"/>
    </source>
</evidence>
<dbReference type="EMBL" id="UZAH01027530">
    <property type="protein sequence ID" value="VDO92488.1"/>
    <property type="molecule type" value="Genomic_DNA"/>
</dbReference>
<protein>
    <submittedName>
        <fullName evidence="1 3">Uncharacterized protein</fullName>
    </submittedName>
</protein>
<sequence length="225" mass="24047">MYGKLEQQVVTEALPRFRNVDLAGRSGLSDGVIVMHEVGPVVHHSVPRRKGLTGVKSGCRFDMGKQQEQGGSVSEPLLAAVVPPSVPQFSEACLSAGSGLATFFRGACRLASSAVDVLFPSIAPFSAMNPGEQPEEAREQLSLAPCCTRSRIGLAAVCTRSRCSIVVPMGDDDDGRPSQRTGGPVPPLSSLVALALFRRRMVCISALPYRFALQLRPKRELESAE</sequence>
<dbReference type="AlphaFoldDB" id="A0A183FVW4"/>
<gene>
    <name evidence="1" type="ORF">HPBE_LOCUS12514</name>
</gene>
<organism evidence="2 3">
    <name type="scientific">Heligmosomoides polygyrus</name>
    <name type="common">Parasitic roundworm</name>
    <dbReference type="NCBI Taxonomy" id="6339"/>
    <lineage>
        <taxon>Eukaryota</taxon>
        <taxon>Metazoa</taxon>
        <taxon>Ecdysozoa</taxon>
        <taxon>Nematoda</taxon>
        <taxon>Chromadorea</taxon>
        <taxon>Rhabditida</taxon>
        <taxon>Rhabditina</taxon>
        <taxon>Rhabditomorpha</taxon>
        <taxon>Strongyloidea</taxon>
        <taxon>Heligmosomidae</taxon>
        <taxon>Heligmosomoides</taxon>
    </lineage>
</organism>
<dbReference type="WBParaSite" id="HPBE_0001251301-mRNA-1">
    <property type="protein sequence ID" value="HPBE_0001251301-mRNA-1"/>
    <property type="gene ID" value="HPBE_0001251301"/>
</dbReference>
<evidence type="ECO:0000313" key="3">
    <source>
        <dbReference type="WBParaSite" id="HPBE_0001251301-mRNA-1"/>
    </source>
</evidence>
<evidence type="ECO:0000313" key="2">
    <source>
        <dbReference type="Proteomes" id="UP000050761"/>
    </source>
</evidence>
<name>A0A183FVW4_HELPZ</name>
<accession>A0A183FVW4</accession>
<keyword evidence="2" id="KW-1185">Reference proteome</keyword>
<reference evidence="1 2" key="1">
    <citation type="submission" date="2018-11" db="EMBL/GenBank/DDBJ databases">
        <authorList>
            <consortium name="Pathogen Informatics"/>
        </authorList>
    </citation>
    <scope>NUCLEOTIDE SEQUENCE [LARGE SCALE GENOMIC DNA]</scope>
</reference>
<proteinExistence type="predicted"/>
<dbReference type="Proteomes" id="UP000050761">
    <property type="component" value="Unassembled WGS sequence"/>
</dbReference>